<evidence type="ECO:0000259" key="5">
    <source>
        <dbReference type="Pfam" id="PF20958"/>
    </source>
</evidence>
<feature type="domain" description="GxGYxYP putative glycoside hydrolase third N-terminal" evidence="5">
    <location>
        <begin position="369"/>
        <end position="448"/>
    </location>
</feature>
<dbReference type="Pfam" id="PF16216">
    <property type="entry name" value="GxGYxYP_N"/>
    <property type="match status" value="1"/>
</dbReference>
<dbReference type="PANTHER" id="PTHR37321:SF1">
    <property type="entry name" value="EXPORTED PROTEIN"/>
    <property type="match status" value="1"/>
</dbReference>
<dbReference type="Pfam" id="PF14323">
    <property type="entry name" value="GxGYxYP_C"/>
    <property type="match status" value="1"/>
</dbReference>
<evidence type="ECO:0000259" key="4">
    <source>
        <dbReference type="Pfam" id="PF20957"/>
    </source>
</evidence>
<dbReference type="Pfam" id="PF20958">
    <property type="entry name" value="GxGYxYP_N_3rd"/>
    <property type="match status" value="1"/>
</dbReference>
<dbReference type="EMBL" id="SDMK01000005">
    <property type="protein sequence ID" value="RXS93326.1"/>
    <property type="molecule type" value="Genomic_DNA"/>
</dbReference>
<dbReference type="InterPro" id="IPR025832">
    <property type="entry name" value="GxGYxYP_C"/>
</dbReference>
<dbReference type="InterPro" id="IPR048309">
    <property type="entry name" value="GxGYxYP_N_3rd"/>
</dbReference>
<reference evidence="6 7" key="1">
    <citation type="journal article" date="2016" name="Int. J. Syst. Evol. Microbiol.">
        <title>Acidipila dinghuensis sp. nov., an acidobacterium isolated from forest soil.</title>
        <authorList>
            <person name="Jiang Y.W."/>
            <person name="Wang J."/>
            <person name="Chen M.H."/>
            <person name="Lv Y.Y."/>
            <person name="Qiu L.H."/>
        </authorList>
    </citation>
    <scope>NUCLEOTIDE SEQUENCE [LARGE SCALE GENOMIC DNA]</scope>
    <source>
        <strain evidence="6 7">DHOF10</strain>
    </source>
</reference>
<organism evidence="6 7">
    <name type="scientific">Silvibacterium dinghuense</name>
    <dbReference type="NCBI Taxonomy" id="1560006"/>
    <lineage>
        <taxon>Bacteria</taxon>
        <taxon>Pseudomonadati</taxon>
        <taxon>Acidobacteriota</taxon>
        <taxon>Terriglobia</taxon>
        <taxon>Terriglobales</taxon>
        <taxon>Acidobacteriaceae</taxon>
        <taxon>Silvibacterium</taxon>
    </lineage>
</organism>
<protein>
    <submittedName>
        <fullName evidence="6">Uncharacterized protein</fullName>
    </submittedName>
</protein>
<proteinExistence type="predicted"/>
<dbReference type="InterPro" id="IPR006311">
    <property type="entry name" value="TAT_signal"/>
</dbReference>
<keyword evidence="7" id="KW-1185">Reference proteome</keyword>
<dbReference type="InterPro" id="IPR048310">
    <property type="entry name" value="GxGYxYP_N_2nd"/>
</dbReference>
<dbReference type="OrthoDB" id="3799094at2"/>
<feature type="region of interest" description="Disordered" evidence="1">
    <location>
        <begin position="1"/>
        <end position="26"/>
    </location>
</feature>
<gene>
    <name evidence="6" type="ORF">ESZ00_18415</name>
</gene>
<dbReference type="PROSITE" id="PS51318">
    <property type="entry name" value="TAT"/>
    <property type="match status" value="1"/>
</dbReference>
<dbReference type="AlphaFoldDB" id="A0A4Q1S9H6"/>
<dbReference type="PANTHER" id="PTHR37321">
    <property type="entry name" value="EXPORTED PROTEIN-RELATED"/>
    <property type="match status" value="1"/>
</dbReference>
<dbReference type="Gene3D" id="3.20.20.490">
    <property type="entry name" value="GxGYxYP glycoside hydrolase, C-terminal domain"/>
    <property type="match status" value="1"/>
</dbReference>
<dbReference type="InterPro" id="IPR032626">
    <property type="entry name" value="GxGYxYP_N_1st"/>
</dbReference>
<evidence type="ECO:0000313" key="7">
    <source>
        <dbReference type="Proteomes" id="UP000290253"/>
    </source>
</evidence>
<name>A0A4Q1S9H6_9BACT</name>
<evidence type="ECO:0000259" key="2">
    <source>
        <dbReference type="Pfam" id="PF14323"/>
    </source>
</evidence>
<evidence type="ECO:0000259" key="3">
    <source>
        <dbReference type="Pfam" id="PF16216"/>
    </source>
</evidence>
<feature type="domain" description="GxGYxYP putative glycoside hydrolase second N-terminal" evidence="4">
    <location>
        <begin position="147"/>
        <end position="213"/>
    </location>
</feature>
<evidence type="ECO:0000313" key="6">
    <source>
        <dbReference type="EMBL" id="RXS93326.1"/>
    </source>
</evidence>
<comment type="caution">
    <text evidence="6">The sequence shown here is derived from an EMBL/GenBank/DDBJ whole genome shotgun (WGS) entry which is preliminary data.</text>
</comment>
<evidence type="ECO:0000256" key="1">
    <source>
        <dbReference type="SAM" id="MobiDB-lite"/>
    </source>
</evidence>
<accession>A0A4Q1S9H6</accession>
<dbReference type="InterPro" id="IPR038410">
    <property type="entry name" value="GxGYxYP_C_sf"/>
</dbReference>
<feature type="domain" description="GxGYxYP putative glycoside hydrolase C-terminal" evidence="2">
    <location>
        <begin position="469"/>
        <end position="690"/>
    </location>
</feature>
<dbReference type="Pfam" id="PF20957">
    <property type="entry name" value="GxGYxYP_N_2nd"/>
    <property type="match status" value="1"/>
</dbReference>
<dbReference type="Proteomes" id="UP000290253">
    <property type="component" value="Unassembled WGS sequence"/>
</dbReference>
<feature type="domain" description="GxGYxYP putative glycoside hydrolase first N-terminal" evidence="3">
    <location>
        <begin position="79"/>
        <end position="143"/>
    </location>
</feature>
<sequence>MPPARIADSPSPRILSRRRLPPRKGRAMPISRRNFLALSGAAAGASALPRIAFAQSGQGSQTYWPADRALPIFPQAHHLDAADLTSLTGDEQGLLVSLQGIVNRKEPRLYFYWGTDPTTQNWLSLIKIPYTTSTDPWSLFHRYIQEADGAIVFDPNVPDTINLATTLAGMKNAVVATADLAATYGLRIIEDFRGKFTDKFGVYNYALSNVWPKTTKRMVTAIGPSNTQEVSGVNWTTLLEVTAPVTDASNKAAYTADLSSFLSTSSTVYVKFQDAYSNTGWGPSVSQVTVTADGTTIASFQPGTSAETPYLFENGSSQLASGGWRFADNTEYFIYKFTAPAGTKQLVLTVTMWNQYFVTATSTQPSYQVVNPLFRDYIVANSAPVFWLDPDVTEEATLMGQILATFEPDTAYLGWFPNGDEMPGVTLCGQNSTYVVAADVFYNGSALSGVRAPIRQSQKPVKPPTKVENKIYISFTMVEGDNIQYNQHRMLMMWEDATRGQVPLGWSISVLLRDIAPAMLSYYQETATANDLLVAGPSGAGYTYPAVWPSSTLPKYMRQSGEYMQATGMQTLFAYDRNGSTDLTITTALVDLYRQNIPGLQGIVYNYESASTISLIDGLPVAQLLGVNDLSSGETQLAAIASSWDSSAPLFVAAGLESWNMMPADAVSLANAMGSDFELLRPDAWFALAKQALGKS</sequence>
<feature type="compositionally biased region" description="Basic residues" evidence="1">
    <location>
        <begin position="15"/>
        <end position="26"/>
    </location>
</feature>